<dbReference type="EMBL" id="JAHLQT010031890">
    <property type="protein sequence ID" value="KAG7159865.1"/>
    <property type="molecule type" value="Genomic_DNA"/>
</dbReference>
<name>A0A8J5JQM0_HOMAM</name>
<gene>
    <name evidence="2" type="ORF">Hamer_G022089</name>
</gene>
<evidence type="ECO:0000256" key="1">
    <source>
        <dbReference type="SAM" id="MobiDB-lite"/>
    </source>
</evidence>
<feature type="region of interest" description="Disordered" evidence="1">
    <location>
        <begin position="1"/>
        <end position="37"/>
    </location>
</feature>
<proteinExistence type="predicted"/>
<protein>
    <submittedName>
        <fullName evidence="2">Uncharacterized protein</fullName>
    </submittedName>
</protein>
<accession>A0A8J5JQM0</accession>
<reference evidence="2" key="1">
    <citation type="journal article" date="2021" name="Sci. Adv.">
        <title>The American lobster genome reveals insights on longevity, neural, and immune adaptations.</title>
        <authorList>
            <person name="Polinski J.M."/>
            <person name="Zimin A.V."/>
            <person name="Clark K.F."/>
            <person name="Kohn A.B."/>
            <person name="Sadowski N."/>
            <person name="Timp W."/>
            <person name="Ptitsyn A."/>
            <person name="Khanna P."/>
            <person name="Romanova D.Y."/>
            <person name="Williams P."/>
            <person name="Greenwood S.J."/>
            <person name="Moroz L.L."/>
            <person name="Walt D.R."/>
            <person name="Bodnar A.G."/>
        </authorList>
    </citation>
    <scope>NUCLEOTIDE SEQUENCE</scope>
    <source>
        <strain evidence="2">GMGI-L3</strain>
    </source>
</reference>
<sequence length="117" mass="13072">MEALRDKGPAAVNKVTRKKHTKKSEVKNHSENTTNSKPLNLKGCKFCGRKHVWKKEVCPANGKTCSRCGKIYHFTIKCRATTNITVRGIQEDADAEDPDDQFVTKIAARSNDKAIIT</sequence>
<evidence type="ECO:0000313" key="3">
    <source>
        <dbReference type="Proteomes" id="UP000747542"/>
    </source>
</evidence>
<dbReference type="AlphaFoldDB" id="A0A8J5JQM0"/>
<evidence type="ECO:0000313" key="2">
    <source>
        <dbReference type="EMBL" id="KAG7159865.1"/>
    </source>
</evidence>
<keyword evidence="3" id="KW-1185">Reference proteome</keyword>
<organism evidence="2 3">
    <name type="scientific">Homarus americanus</name>
    <name type="common">American lobster</name>
    <dbReference type="NCBI Taxonomy" id="6706"/>
    <lineage>
        <taxon>Eukaryota</taxon>
        <taxon>Metazoa</taxon>
        <taxon>Ecdysozoa</taxon>
        <taxon>Arthropoda</taxon>
        <taxon>Crustacea</taxon>
        <taxon>Multicrustacea</taxon>
        <taxon>Malacostraca</taxon>
        <taxon>Eumalacostraca</taxon>
        <taxon>Eucarida</taxon>
        <taxon>Decapoda</taxon>
        <taxon>Pleocyemata</taxon>
        <taxon>Astacidea</taxon>
        <taxon>Nephropoidea</taxon>
        <taxon>Nephropidae</taxon>
        <taxon>Homarus</taxon>
    </lineage>
</organism>
<comment type="caution">
    <text evidence="2">The sequence shown here is derived from an EMBL/GenBank/DDBJ whole genome shotgun (WGS) entry which is preliminary data.</text>
</comment>
<dbReference type="Proteomes" id="UP000747542">
    <property type="component" value="Unassembled WGS sequence"/>
</dbReference>